<protein>
    <submittedName>
        <fullName evidence="3">MPP_superfamily domain containing protein</fullName>
    </submittedName>
</protein>
<proteinExistence type="predicted"/>
<feature type="domain" description="Calcineurin-like phosphoesterase" evidence="2">
    <location>
        <begin position="10"/>
        <end position="116"/>
    </location>
</feature>
<evidence type="ECO:0000313" key="3">
    <source>
        <dbReference type="EMBL" id="CAB4140122.1"/>
    </source>
</evidence>
<gene>
    <name evidence="3" type="ORF">UFOVP398_11</name>
</gene>
<evidence type="ECO:0000256" key="1">
    <source>
        <dbReference type="SAM" id="MobiDB-lite"/>
    </source>
</evidence>
<accession>A0A6J5M1V6</accession>
<dbReference type="Pfam" id="PF00149">
    <property type="entry name" value="Metallophos"/>
    <property type="match status" value="1"/>
</dbReference>
<sequence>MANIGRAWKRVIAIGCTHGYKASLPRLREVLAFVARYQPEYRFELGDLVDTEAFRSGAKGTPDEGKDPRPDQQHGLDWLDQYAPTHIAWGNHDVRLLELSSHPSAIVAYAASTLWGQLTSKADELKAKTVPYDIEKGWHYLGGVAWGHGYMYNVNAVRDHAEMLGCPVVMAHLHKPEATPGRTVKDSMSYCVGTLSDIDSMHYARRRRATLQWGHGCVWGEICDGKKPESNLYLTRSVKGEPLRFPL</sequence>
<dbReference type="InterPro" id="IPR004843">
    <property type="entry name" value="Calcineurin-like_PHP"/>
</dbReference>
<evidence type="ECO:0000259" key="2">
    <source>
        <dbReference type="Pfam" id="PF00149"/>
    </source>
</evidence>
<organism evidence="3">
    <name type="scientific">uncultured Caudovirales phage</name>
    <dbReference type="NCBI Taxonomy" id="2100421"/>
    <lineage>
        <taxon>Viruses</taxon>
        <taxon>Duplodnaviria</taxon>
        <taxon>Heunggongvirae</taxon>
        <taxon>Uroviricota</taxon>
        <taxon>Caudoviricetes</taxon>
        <taxon>Peduoviridae</taxon>
        <taxon>Maltschvirus</taxon>
        <taxon>Maltschvirus maltsch</taxon>
    </lineage>
</organism>
<reference evidence="3" key="1">
    <citation type="submission" date="2020-04" db="EMBL/GenBank/DDBJ databases">
        <authorList>
            <person name="Chiriac C."/>
            <person name="Salcher M."/>
            <person name="Ghai R."/>
            <person name="Kavagutti S V."/>
        </authorList>
    </citation>
    <scope>NUCLEOTIDE SEQUENCE</scope>
</reference>
<dbReference type="SUPFAM" id="SSF56300">
    <property type="entry name" value="Metallo-dependent phosphatases"/>
    <property type="match status" value="1"/>
</dbReference>
<dbReference type="EMBL" id="LR796376">
    <property type="protein sequence ID" value="CAB4140122.1"/>
    <property type="molecule type" value="Genomic_DNA"/>
</dbReference>
<feature type="region of interest" description="Disordered" evidence="1">
    <location>
        <begin position="56"/>
        <end position="75"/>
    </location>
</feature>
<dbReference type="GO" id="GO:0016787">
    <property type="term" value="F:hydrolase activity"/>
    <property type="evidence" value="ECO:0007669"/>
    <property type="project" value="InterPro"/>
</dbReference>
<dbReference type="Gene3D" id="3.60.21.10">
    <property type="match status" value="1"/>
</dbReference>
<dbReference type="InterPro" id="IPR029052">
    <property type="entry name" value="Metallo-depent_PP-like"/>
</dbReference>
<feature type="compositionally biased region" description="Basic and acidic residues" evidence="1">
    <location>
        <begin position="61"/>
        <end position="74"/>
    </location>
</feature>
<name>A0A6J5M1V6_9CAUD</name>